<organism evidence="1 2">
    <name type="scientific">Psophocarpus tetragonolobus</name>
    <name type="common">Winged bean</name>
    <name type="synonym">Dolichos tetragonolobus</name>
    <dbReference type="NCBI Taxonomy" id="3891"/>
    <lineage>
        <taxon>Eukaryota</taxon>
        <taxon>Viridiplantae</taxon>
        <taxon>Streptophyta</taxon>
        <taxon>Embryophyta</taxon>
        <taxon>Tracheophyta</taxon>
        <taxon>Spermatophyta</taxon>
        <taxon>Magnoliopsida</taxon>
        <taxon>eudicotyledons</taxon>
        <taxon>Gunneridae</taxon>
        <taxon>Pentapetalae</taxon>
        <taxon>rosids</taxon>
        <taxon>fabids</taxon>
        <taxon>Fabales</taxon>
        <taxon>Fabaceae</taxon>
        <taxon>Papilionoideae</taxon>
        <taxon>50 kb inversion clade</taxon>
        <taxon>NPAAA clade</taxon>
        <taxon>indigoferoid/millettioid clade</taxon>
        <taxon>Phaseoleae</taxon>
        <taxon>Psophocarpus</taxon>
    </lineage>
</organism>
<reference evidence="1 2" key="1">
    <citation type="submission" date="2024-01" db="EMBL/GenBank/DDBJ databases">
        <title>The genomes of 5 underutilized Papilionoideae crops provide insights into root nodulation and disease resistanc.</title>
        <authorList>
            <person name="Jiang F."/>
        </authorList>
    </citation>
    <scope>NUCLEOTIDE SEQUENCE [LARGE SCALE GENOMIC DNA]</scope>
    <source>
        <strain evidence="1">DUOXIRENSHENG_FW03</strain>
        <tissue evidence="1">Leaves</tissue>
    </source>
</reference>
<comment type="caution">
    <text evidence="1">The sequence shown here is derived from an EMBL/GenBank/DDBJ whole genome shotgun (WGS) entry which is preliminary data.</text>
</comment>
<accession>A0AAN9RSC8</accession>
<sequence>MDIDQFARSTSLTYVISKKHQDATERKAVRQQENYLRQKATPTLTLCPPIECQMTTIIGVFVLHLVTCPNCLVQLCTRSIVLGATSRGGGVVGDEECGGAKQDGKCNCVGGKCSNGMSEVY</sequence>
<name>A0AAN9RSC8_PSOTE</name>
<protein>
    <submittedName>
        <fullName evidence="1">Uncharacterized protein</fullName>
    </submittedName>
</protein>
<evidence type="ECO:0000313" key="1">
    <source>
        <dbReference type="EMBL" id="KAK7381453.1"/>
    </source>
</evidence>
<proteinExistence type="predicted"/>
<dbReference type="AlphaFoldDB" id="A0AAN9RSC8"/>
<gene>
    <name evidence="1" type="ORF">VNO78_34156</name>
</gene>
<dbReference type="Proteomes" id="UP001386955">
    <property type="component" value="Unassembled WGS sequence"/>
</dbReference>
<dbReference type="EMBL" id="JAYMYS010000009">
    <property type="protein sequence ID" value="KAK7381453.1"/>
    <property type="molecule type" value="Genomic_DNA"/>
</dbReference>
<evidence type="ECO:0000313" key="2">
    <source>
        <dbReference type="Proteomes" id="UP001386955"/>
    </source>
</evidence>
<keyword evidence="2" id="KW-1185">Reference proteome</keyword>